<evidence type="ECO:0000313" key="3">
    <source>
        <dbReference type="EnsemblPlants" id="PNT60552"/>
    </source>
</evidence>
<sequence>MISSTTARSTPRPASPVRLAAGAHHHLSHDRCRAALLGHGERKGARRKRTPRWSGGADDDPCSAASSLPLPSATSSPGQQRITCGVATGTAAVSNELSVCGNVYFRAGISKYGKHPAPASPVGLAAGAPSPLEARSLSGRSPRSWREERGAPRRRAPAWGGGSAVVEGDERRRRWPWNGEHRRWAKLCCCFSNTHKNFSCIMSRGRGNARALY</sequence>
<keyword evidence="4" id="KW-1185">Reference proteome</keyword>
<gene>
    <name evidence="2" type="ORF">BRADI_5g01482v3</name>
</gene>
<dbReference type="Proteomes" id="UP000008810">
    <property type="component" value="Chromosome 5"/>
</dbReference>
<proteinExistence type="predicted"/>
<dbReference type="EnsemblPlants" id="PNT60552">
    <property type="protein sequence ID" value="PNT60552"/>
    <property type="gene ID" value="BRADI_5g01482v3"/>
</dbReference>
<protein>
    <submittedName>
        <fullName evidence="2 3">Uncharacterized protein</fullName>
    </submittedName>
</protein>
<reference evidence="2 3" key="1">
    <citation type="journal article" date="2010" name="Nature">
        <title>Genome sequencing and analysis of the model grass Brachypodium distachyon.</title>
        <authorList>
            <consortium name="International Brachypodium Initiative"/>
        </authorList>
    </citation>
    <scope>NUCLEOTIDE SEQUENCE [LARGE SCALE GENOMIC DNA]</scope>
    <source>
        <strain evidence="2 3">Bd21</strain>
    </source>
</reference>
<evidence type="ECO:0000313" key="4">
    <source>
        <dbReference type="Proteomes" id="UP000008810"/>
    </source>
</evidence>
<dbReference type="EMBL" id="CM000884">
    <property type="protein sequence ID" value="PNT60552.1"/>
    <property type="molecule type" value="Genomic_DNA"/>
</dbReference>
<feature type="region of interest" description="Disordered" evidence="1">
    <location>
        <begin position="36"/>
        <end position="80"/>
    </location>
</feature>
<name>A0A2K2CEV1_BRADI</name>
<feature type="region of interest" description="Disordered" evidence="1">
    <location>
        <begin position="123"/>
        <end position="164"/>
    </location>
</feature>
<evidence type="ECO:0000313" key="2">
    <source>
        <dbReference type="EMBL" id="PNT60552.1"/>
    </source>
</evidence>
<evidence type="ECO:0000256" key="1">
    <source>
        <dbReference type="SAM" id="MobiDB-lite"/>
    </source>
</evidence>
<reference evidence="3" key="3">
    <citation type="submission" date="2018-08" db="UniProtKB">
        <authorList>
            <consortium name="EnsemblPlants"/>
        </authorList>
    </citation>
    <scope>IDENTIFICATION</scope>
    <source>
        <strain evidence="3">cv. Bd21</strain>
    </source>
</reference>
<dbReference type="InParanoid" id="A0A2K2CEV1"/>
<accession>A0A2K2CEV1</accession>
<dbReference type="Gramene" id="PNT60552">
    <property type="protein sequence ID" value="PNT60552"/>
    <property type="gene ID" value="BRADI_5g01482v3"/>
</dbReference>
<dbReference type="AlphaFoldDB" id="A0A2K2CEV1"/>
<reference evidence="2" key="2">
    <citation type="submission" date="2017-06" db="EMBL/GenBank/DDBJ databases">
        <title>WGS assembly of Brachypodium distachyon.</title>
        <authorList>
            <consortium name="The International Brachypodium Initiative"/>
            <person name="Lucas S."/>
            <person name="Harmon-Smith M."/>
            <person name="Lail K."/>
            <person name="Tice H."/>
            <person name="Grimwood J."/>
            <person name="Bruce D."/>
            <person name="Barry K."/>
            <person name="Shu S."/>
            <person name="Lindquist E."/>
            <person name="Wang M."/>
            <person name="Pitluck S."/>
            <person name="Vogel J.P."/>
            <person name="Garvin D.F."/>
            <person name="Mockler T.C."/>
            <person name="Schmutz J."/>
            <person name="Rokhsar D."/>
            <person name="Bevan M.W."/>
        </authorList>
    </citation>
    <scope>NUCLEOTIDE SEQUENCE</scope>
    <source>
        <strain evidence="2">Bd21</strain>
    </source>
</reference>
<organism evidence="2">
    <name type="scientific">Brachypodium distachyon</name>
    <name type="common">Purple false brome</name>
    <name type="synonym">Trachynia distachya</name>
    <dbReference type="NCBI Taxonomy" id="15368"/>
    <lineage>
        <taxon>Eukaryota</taxon>
        <taxon>Viridiplantae</taxon>
        <taxon>Streptophyta</taxon>
        <taxon>Embryophyta</taxon>
        <taxon>Tracheophyta</taxon>
        <taxon>Spermatophyta</taxon>
        <taxon>Magnoliopsida</taxon>
        <taxon>Liliopsida</taxon>
        <taxon>Poales</taxon>
        <taxon>Poaceae</taxon>
        <taxon>BOP clade</taxon>
        <taxon>Pooideae</taxon>
        <taxon>Stipodae</taxon>
        <taxon>Brachypodieae</taxon>
        <taxon>Brachypodium</taxon>
    </lineage>
</organism>
<feature type="compositionally biased region" description="Low complexity" evidence="1">
    <location>
        <begin position="63"/>
        <end position="77"/>
    </location>
</feature>